<evidence type="ECO:0000313" key="2">
    <source>
        <dbReference type="Proteomes" id="UP000231501"/>
    </source>
</evidence>
<sequence>MTEETSSPHTSDRHRVNVQDDYELRYWGERFGVSPELLRHAVDAVGTSAKAVEEWLQAHR</sequence>
<comment type="caution">
    <text evidence="1">The sequence shown here is derived from an EMBL/GenBank/DDBJ whole genome shotgun (WGS) entry which is preliminary data.</text>
</comment>
<dbReference type="Proteomes" id="UP000231501">
    <property type="component" value="Unassembled WGS sequence"/>
</dbReference>
<dbReference type="RefSeq" id="WP_091724754.1">
    <property type="nucleotide sequence ID" value="NZ_PEOG01000106.1"/>
</dbReference>
<dbReference type="OrthoDB" id="7030114at2"/>
<evidence type="ECO:0000313" key="1">
    <source>
        <dbReference type="EMBL" id="PIM50700.1"/>
    </source>
</evidence>
<dbReference type="InterPro" id="IPR022037">
    <property type="entry name" value="DUF3606"/>
</dbReference>
<dbReference type="Pfam" id="PF12244">
    <property type="entry name" value="DUF3606"/>
    <property type="match status" value="1"/>
</dbReference>
<accession>A0A2G9C2Q4</accession>
<keyword evidence="2" id="KW-1185">Reference proteome</keyword>
<protein>
    <submittedName>
        <fullName evidence="1">DUF3606 domain-containing protein</fullName>
    </submittedName>
</protein>
<proteinExistence type="predicted"/>
<dbReference type="EMBL" id="PEOG01000106">
    <property type="protein sequence ID" value="PIM50700.1"/>
    <property type="molecule type" value="Genomic_DNA"/>
</dbReference>
<dbReference type="AlphaFoldDB" id="A0A2G9C2Q4"/>
<name>A0A2G9C2Q4_9BURK</name>
<gene>
    <name evidence="1" type="ORF">CS062_23570</name>
</gene>
<reference evidence="1 2" key="1">
    <citation type="submission" date="2017-11" db="EMBL/GenBank/DDBJ databases">
        <title>Draft genome sequence of Mitsuaria sp. HWN-4.</title>
        <authorList>
            <person name="Gundlapally S.R."/>
        </authorList>
    </citation>
    <scope>NUCLEOTIDE SEQUENCE [LARGE SCALE GENOMIC DNA]</scope>
    <source>
        <strain evidence="1 2">HWN-4</strain>
    </source>
</reference>
<organism evidence="1 2">
    <name type="scientific">Roseateles chitinivorans</name>
    <dbReference type="NCBI Taxonomy" id="2917965"/>
    <lineage>
        <taxon>Bacteria</taxon>
        <taxon>Pseudomonadati</taxon>
        <taxon>Pseudomonadota</taxon>
        <taxon>Betaproteobacteria</taxon>
        <taxon>Burkholderiales</taxon>
        <taxon>Sphaerotilaceae</taxon>
        <taxon>Roseateles</taxon>
    </lineage>
</organism>